<evidence type="ECO:0000313" key="2">
    <source>
        <dbReference type="Proteomes" id="UP000001887"/>
    </source>
</evidence>
<evidence type="ECO:0000313" key="1">
    <source>
        <dbReference type="EMBL" id="ADB19115.1"/>
    </source>
</evidence>
<dbReference type="Proteomes" id="UP000001887">
    <property type="component" value="Chromosome"/>
</dbReference>
<organism evidence="1 2">
    <name type="scientific">Pirellula staleyi (strain ATCC 27377 / DSM 6068 / ICPB 4128)</name>
    <name type="common">Pirella staleyi</name>
    <dbReference type="NCBI Taxonomy" id="530564"/>
    <lineage>
        <taxon>Bacteria</taxon>
        <taxon>Pseudomonadati</taxon>
        <taxon>Planctomycetota</taxon>
        <taxon>Planctomycetia</taxon>
        <taxon>Pirellulales</taxon>
        <taxon>Pirellulaceae</taxon>
        <taxon>Pirellula</taxon>
    </lineage>
</organism>
<accession>D2R630</accession>
<gene>
    <name evidence="1" type="ordered locus">Psta_4472</name>
</gene>
<dbReference type="KEGG" id="psl:Psta_4472"/>
<dbReference type="EMBL" id="CP001848">
    <property type="protein sequence ID" value="ADB19115.1"/>
    <property type="molecule type" value="Genomic_DNA"/>
</dbReference>
<dbReference type="AlphaFoldDB" id="D2R630"/>
<protein>
    <submittedName>
        <fullName evidence="1">Uncharacterized protein</fullName>
    </submittedName>
</protein>
<proteinExistence type="predicted"/>
<sequence length="257" mass="28586">MSQSLREVVVKMVPKSVEPTGFRTWLLELQQVRGNRPLWPVLLGAMLDAEFQRQRELKVGYSGEVFIDRDSHPLEDGECEERQVARLFRAAHAGDGCLTLGSEKIWLLGYQWPTQGGSAEKGRRADLIGITAGGGLVVLEAKLVNGNAPLTAILEGLDYLACLHRQPNFDKILRGFARWKMKPARKIPAGFEQTLPSRDARPLLIVLAPESYYLGRNARSIRGKEWPFIASIGDTLIPSVRVVFGASDFQSTTITQM</sequence>
<name>D2R630_PIRSD</name>
<dbReference type="HOGENOM" id="CLU_1081220_0_0_0"/>
<reference evidence="1 2" key="1">
    <citation type="journal article" date="2009" name="Stand. Genomic Sci.">
        <title>Complete genome sequence of Pirellula staleyi type strain (ATCC 27377).</title>
        <authorList>
            <person name="Clum A."/>
            <person name="Tindall B.J."/>
            <person name="Sikorski J."/>
            <person name="Ivanova N."/>
            <person name="Mavrommatis K."/>
            <person name="Lucas S."/>
            <person name="Glavina del Rio T."/>
            <person name="Nolan M."/>
            <person name="Chen F."/>
            <person name="Tice H."/>
            <person name="Pitluck S."/>
            <person name="Cheng J.F."/>
            <person name="Chertkov O."/>
            <person name="Brettin T."/>
            <person name="Han C."/>
            <person name="Detter J.C."/>
            <person name="Kuske C."/>
            <person name="Bruce D."/>
            <person name="Goodwin L."/>
            <person name="Ovchinikova G."/>
            <person name="Pati A."/>
            <person name="Mikhailova N."/>
            <person name="Chen A."/>
            <person name="Palaniappan K."/>
            <person name="Land M."/>
            <person name="Hauser L."/>
            <person name="Chang Y.J."/>
            <person name="Jeffries C.D."/>
            <person name="Chain P."/>
            <person name="Rohde M."/>
            <person name="Goker M."/>
            <person name="Bristow J."/>
            <person name="Eisen J.A."/>
            <person name="Markowitz V."/>
            <person name="Hugenholtz P."/>
            <person name="Kyrpides N.C."/>
            <person name="Klenk H.P."/>
            <person name="Lapidus A."/>
        </authorList>
    </citation>
    <scope>NUCLEOTIDE SEQUENCE [LARGE SCALE GENOMIC DNA]</scope>
    <source>
        <strain evidence="2">ATCC 27377 / DSM 6068 / ICPB 4128</strain>
    </source>
</reference>
<keyword evidence="2" id="KW-1185">Reference proteome</keyword>
<dbReference type="OrthoDB" id="5194526at2"/>